<dbReference type="InterPro" id="IPR001640">
    <property type="entry name" value="Lgt"/>
</dbReference>
<dbReference type="EMBL" id="JACHID010000016">
    <property type="protein sequence ID" value="MBB5022761.1"/>
    <property type="molecule type" value="Genomic_DNA"/>
</dbReference>
<keyword evidence="9" id="KW-1185">Reference proteome</keyword>
<feature type="transmembrane region" description="Helical" evidence="7">
    <location>
        <begin position="15"/>
        <end position="36"/>
    </location>
</feature>
<dbReference type="RefSeq" id="WP_183733876.1">
    <property type="nucleotide sequence ID" value="NZ_JACHID010000016.1"/>
</dbReference>
<evidence type="ECO:0000256" key="6">
    <source>
        <dbReference type="ARBA" id="ARBA00023136"/>
    </source>
</evidence>
<keyword evidence="2 7" id="KW-1003">Cell membrane</keyword>
<organism evidence="8 9">
    <name type="scientific">Desulfurispira natronophila</name>
    <dbReference type="NCBI Taxonomy" id="682562"/>
    <lineage>
        <taxon>Bacteria</taxon>
        <taxon>Pseudomonadati</taxon>
        <taxon>Chrysiogenota</taxon>
        <taxon>Chrysiogenia</taxon>
        <taxon>Chrysiogenales</taxon>
        <taxon>Chrysiogenaceae</taxon>
        <taxon>Desulfurispira</taxon>
    </lineage>
</organism>
<keyword evidence="3 7" id="KW-0808">Transferase</keyword>
<comment type="pathway">
    <text evidence="7">Protein modification; lipoprotein biosynthesis (diacylglyceryl transfer).</text>
</comment>
<keyword evidence="5 7" id="KW-1133">Transmembrane helix</keyword>
<feature type="transmembrane region" description="Helical" evidence="7">
    <location>
        <begin position="172"/>
        <end position="190"/>
    </location>
</feature>
<dbReference type="AlphaFoldDB" id="A0A7W7Y631"/>
<dbReference type="HAMAP" id="MF_01147">
    <property type="entry name" value="Lgt"/>
    <property type="match status" value="1"/>
</dbReference>
<comment type="function">
    <text evidence="7">Catalyzes the transfer of the diacylglyceryl group from phosphatidylglycerol to the sulfhydryl group of the N-terminal cysteine of a prolipoprotein, the first step in the formation of mature lipoproteins.</text>
</comment>
<feature type="transmembrane region" description="Helical" evidence="7">
    <location>
        <begin position="48"/>
        <end position="66"/>
    </location>
</feature>
<gene>
    <name evidence="7" type="primary">lgt</name>
    <name evidence="8" type="ORF">HNR37_002105</name>
</gene>
<accession>A0A7W7Y631</accession>
<name>A0A7W7Y631_9BACT</name>
<dbReference type="Pfam" id="PF01790">
    <property type="entry name" value="LGT"/>
    <property type="match status" value="1"/>
</dbReference>
<feature type="transmembrane region" description="Helical" evidence="7">
    <location>
        <begin position="229"/>
        <end position="247"/>
    </location>
</feature>
<comment type="catalytic activity">
    <reaction evidence="7">
        <text>L-cysteinyl-[prolipoprotein] + a 1,2-diacyl-sn-glycero-3-phospho-(1'-sn-glycerol) = an S-1,2-diacyl-sn-glyceryl-L-cysteinyl-[prolipoprotein] + sn-glycerol 1-phosphate + H(+)</text>
        <dbReference type="Rhea" id="RHEA:56712"/>
        <dbReference type="Rhea" id="RHEA-COMP:14679"/>
        <dbReference type="Rhea" id="RHEA-COMP:14680"/>
        <dbReference type="ChEBI" id="CHEBI:15378"/>
        <dbReference type="ChEBI" id="CHEBI:29950"/>
        <dbReference type="ChEBI" id="CHEBI:57685"/>
        <dbReference type="ChEBI" id="CHEBI:64716"/>
        <dbReference type="ChEBI" id="CHEBI:140658"/>
        <dbReference type="EC" id="2.5.1.145"/>
    </reaction>
</comment>
<evidence type="ECO:0000313" key="8">
    <source>
        <dbReference type="EMBL" id="MBB5022761.1"/>
    </source>
</evidence>
<comment type="caution">
    <text evidence="8">The sequence shown here is derived from an EMBL/GenBank/DDBJ whole genome shotgun (WGS) entry which is preliminary data.</text>
</comment>
<feature type="transmembrane region" description="Helical" evidence="7">
    <location>
        <begin position="199"/>
        <end position="217"/>
    </location>
</feature>
<keyword evidence="8" id="KW-0449">Lipoprotein</keyword>
<dbReference type="NCBIfam" id="TIGR00544">
    <property type="entry name" value="lgt"/>
    <property type="match status" value="1"/>
</dbReference>
<dbReference type="EC" id="2.5.1.145" evidence="7"/>
<evidence type="ECO:0000256" key="5">
    <source>
        <dbReference type="ARBA" id="ARBA00022989"/>
    </source>
</evidence>
<keyword evidence="4 7" id="KW-0812">Transmembrane</keyword>
<reference evidence="8 9" key="1">
    <citation type="submission" date="2020-08" db="EMBL/GenBank/DDBJ databases">
        <title>Genomic Encyclopedia of Type Strains, Phase IV (KMG-IV): sequencing the most valuable type-strain genomes for metagenomic binning, comparative biology and taxonomic classification.</title>
        <authorList>
            <person name="Goeker M."/>
        </authorList>
    </citation>
    <scope>NUCLEOTIDE SEQUENCE [LARGE SCALE GENOMIC DNA]</scope>
    <source>
        <strain evidence="8 9">DSM 22071</strain>
    </source>
</reference>
<sequence length="255" mass="28309">MQPVIFEIFGFALRYYSLMYILAAVAAYMVVSKIACERRMDMSREKKLDLIAFGLVGGIIGSRIYYVLFNWDRYSGDLLAMVAIWQGGLAIHGGVIGGAIAVYIYSSRQGFDRWSIADMGGLSVLLGQAFGRFGNFMNGDAHGIPTSMPWGVIFLPGTPAGNEFPGIPLHPVMLYELALNLTIFILLFTLRRKLVRGELIGWYLVSYGIIRSFTSLFRADDLYLLSVPVPYLASLIMIILGATIIWTRRKSAAHG</sequence>
<dbReference type="UniPathway" id="UPA00664"/>
<dbReference type="Proteomes" id="UP000528322">
    <property type="component" value="Unassembled WGS sequence"/>
</dbReference>
<feature type="transmembrane region" description="Helical" evidence="7">
    <location>
        <begin position="116"/>
        <end position="133"/>
    </location>
</feature>
<feature type="binding site" evidence="7">
    <location>
        <position position="132"/>
    </location>
    <ligand>
        <name>a 1,2-diacyl-sn-glycero-3-phospho-(1'-sn-glycerol)</name>
        <dbReference type="ChEBI" id="CHEBI:64716"/>
    </ligand>
</feature>
<keyword evidence="6 7" id="KW-0472">Membrane</keyword>
<feature type="transmembrane region" description="Helical" evidence="7">
    <location>
        <begin position="78"/>
        <end position="104"/>
    </location>
</feature>
<evidence type="ECO:0000313" key="9">
    <source>
        <dbReference type="Proteomes" id="UP000528322"/>
    </source>
</evidence>
<comment type="subcellular location">
    <subcellularLocation>
        <location evidence="7">Cell membrane</location>
        <topology evidence="7">Multi-pass membrane protein</topology>
    </subcellularLocation>
</comment>
<protein>
    <recommendedName>
        <fullName evidence="7">Phosphatidylglycerol--prolipoprotein diacylglyceryl transferase</fullName>
        <ecNumber evidence="7">2.5.1.145</ecNumber>
    </recommendedName>
</protein>
<dbReference type="GO" id="GO:0042158">
    <property type="term" value="P:lipoprotein biosynthetic process"/>
    <property type="evidence" value="ECO:0007669"/>
    <property type="project" value="UniProtKB-UniRule"/>
</dbReference>
<evidence type="ECO:0000256" key="3">
    <source>
        <dbReference type="ARBA" id="ARBA00022679"/>
    </source>
</evidence>
<dbReference type="PANTHER" id="PTHR30589">
    <property type="entry name" value="PROLIPOPROTEIN DIACYLGLYCERYL TRANSFERASE"/>
    <property type="match status" value="1"/>
</dbReference>
<evidence type="ECO:0000256" key="7">
    <source>
        <dbReference type="HAMAP-Rule" id="MF_01147"/>
    </source>
</evidence>
<evidence type="ECO:0000256" key="1">
    <source>
        <dbReference type="ARBA" id="ARBA00007150"/>
    </source>
</evidence>
<comment type="similarity">
    <text evidence="1 7">Belongs to the Lgt family.</text>
</comment>
<proteinExistence type="inferred from homology"/>
<dbReference type="PANTHER" id="PTHR30589:SF0">
    <property type="entry name" value="PHOSPHATIDYLGLYCEROL--PROLIPOPROTEIN DIACYLGLYCERYL TRANSFERASE"/>
    <property type="match status" value="1"/>
</dbReference>
<dbReference type="GO" id="GO:0005886">
    <property type="term" value="C:plasma membrane"/>
    <property type="evidence" value="ECO:0007669"/>
    <property type="project" value="UniProtKB-SubCell"/>
</dbReference>
<evidence type="ECO:0000256" key="2">
    <source>
        <dbReference type="ARBA" id="ARBA00022475"/>
    </source>
</evidence>
<dbReference type="GO" id="GO:0008961">
    <property type="term" value="F:phosphatidylglycerol-prolipoprotein diacylglyceryl transferase activity"/>
    <property type="evidence" value="ECO:0007669"/>
    <property type="project" value="UniProtKB-UniRule"/>
</dbReference>
<evidence type="ECO:0000256" key="4">
    <source>
        <dbReference type="ARBA" id="ARBA00022692"/>
    </source>
</evidence>